<reference evidence="1" key="1">
    <citation type="journal article" date="2018" name="Genome Biol.">
        <title>SKESA: strategic k-mer extension for scrupulous assemblies.</title>
        <authorList>
            <person name="Souvorov A."/>
            <person name="Agarwala R."/>
            <person name="Lipman D.J."/>
        </authorList>
    </citation>
    <scope>NUCLEOTIDE SEQUENCE</scope>
    <source>
        <strain evidence="1">ID147255</strain>
    </source>
</reference>
<accession>A0A5I6YF90</accession>
<proteinExistence type="predicted"/>
<evidence type="ECO:0000313" key="1">
    <source>
        <dbReference type="EMBL" id="HAE5578780.1"/>
    </source>
</evidence>
<comment type="caution">
    <text evidence="1">The sequence shown here is derived from an EMBL/GenBank/DDBJ whole genome shotgun (WGS) entry which is preliminary data.</text>
</comment>
<protein>
    <submittedName>
        <fullName evidence="1">Uncharacterized protein</fullName>
    </submittedName>
</protein>
<gene>
    <name evidence="1" type="ORF">G4J74_004699</name>
</gene>
<sequence>MLFEPKTKCKYQAKAIKDEKSVERWRFVIISRDCNGIVQKGDEIKYKSVLPDNNTENFIASGSLFTIY</sequence>
<organism evidence="1">
    <name type="scientific">Salmonella enterica subsp. enterica serovar Heidelberg</name>
    <dbReference type="NCBI Taxonomy" id="611"/>
    <lineage>
        <taxon>Bacteria</taxon>
        <taxon>Pseudomonadati</taxon>
        <taxon>Pseudomonadota</taxon>
        <taxon>Gammaproteobacteria</taxon>
        <taxon>Enterobacterales</taxon>
        <taxon>Enterobacteriaceae</taxon>
        <taxon>Salmonella</taxon>
    </lineage>
</organism>
<reference evidence="1" key="2">
    <citation type="submission" date="2018-07" db="EMBL/GenBank/DDBJ databases">
        <authorList>
            <consortium name="NCBI Pathogen Detection Project"/>
        </authorList>
    </citation>
    <scope>NUCLEOTIDE SEQUENCE</scope>
    <source>
        <strain evidence="1">ID147255</strain>
    </source>
</reference>
<name>A0A5I6YF90_SALET</name>
<dbReference type="AlphaFoldDB" id="A0A5I6YF90"/>
<dbReference type="EMBL" id="DAASHT010000019">
    <property type="protein sequence ID" value="HAE5578780.1"/>
    <property type="molecule type" value="Genomic_DNA"/>
</dbReference>